<dbReference type="EMBL" id="NFHM01000004">
    <property type="protein sequence ID" value="OUN44848.1"/>
    <property type="molecule type" value="Genomic_DNA"/>
</dbReference>
<dbReference type="AlphaFoldDB" id="A0A1Y3UCE9"/>
<proteinExistence type="predicted"/>
<reference evidence="2" key="1">
    <citation type="submission" date="2017-04" db="EMBL/GenBank/DDBJ databases">
        <title>Function of individual gut microbiota members based on whole genome sequencing of pure cultures obtained from chicken caecum.</title>
        <authorList>
            <person name="Medvecky M."/>
            <person name="Cejkova D."/>
            <person name="Polansky O."/>
            <person name="Karasova D."/>
            <person name="Kubasova T."/>
            <person name="Cizek A."/>
            <person name="Rychlik I."/>
        </authorList>
    </citation>
    <scope>NUCLEOTIDE SEQUENCE [LARGE SCALE GENOMIC DNA]</scope>
    <source>
        <strain evidence="2">An75</strain>
    </source>
</reference>
<protein>
    <submittedName>
        <fullName evidence="1">Uncharacterized protein</fullName>
    </submittedName>
</protein>
<sequence>MKGESAEVREQVRWLRGWDAAEYAADCHFCGALSKKASPFLGCAVPAKKSGACARVPRAFLLPPQAVFAFVGDTRGAIINDVMFLRGVKGVCFKENPIG</sequence>
<evidence type="ECO:0000313" key="1">
    <source>
        <dbReference type="EMBL" id="OUN44848.1"/>
    </source>
</evidence>
<gene>
    <name evidence="1" type="ORF">B5G26_04205</name>
</gene>
<accession>A0A1Y3UCE9</accession>
<evidence type="ECO:0000313" key="2">
    <source>
        <dbReference type="Proteomes" id="UP000195455"/>
    </source>
</evidence>
<organism evidence="1 2">
    <name type="scientific">Anaerotignum lactatifermentans</name>
    <dbReference type="NCBI Taxonomy" id="160404"/>
    <lineage>
        <taxon>Bacteria</taxon>
        <taxon>Bacillati</taxon>
        <taxon>Bacillota</taxon>
        <taxon>Clostridia</taxon>
        <taxon>Lachnospirales</taxon>
        <taxon>Anaerotignaceae</taxon>
        <taxon>Anaerotignum</taxon>
    </lineage>
</organism>
<dbReference type="Proteomes" id="UP000195455">
    <property type="component" value="Unassembled WGS sequence"/>
</dbReference>
<name>A0A1Y3UCE9_9FIRM</name>
<comment type="caution">
    <text evidence="1">The sequence shown here is derived from an EMBL/GenBank/DDBJ whole genome shotgun (WGS) entry which is preliminary data.</text>
</comment>